<comment type="caution">
    <text evidence="2">The sequence shown here is derived from an EMBL/GenBank/DDBJ whole genome shotgun (WGS) entry which is preliminary data.</text>
</comment>
<dbReference type="Pfam" id="PF03476">
    <property type="entry name" value="MOSC_N"/>
    <property type="match status" value="1"/>
</dbReference>
<accession>A0A4U5J8T8</accession>
<proteinExistence type="predicted"/>
<dbReference type="GO" id="GO:0003824">
    <property type="term" value="F:catalytic activity"/>
    <property type="evidence" value="ECO:0007669"/>
    <property type="project" value="InterPro"/>
</dbReference>
<dbReference type="InterPro" id="IPR005303">
    <property type="entry name" value="MOCOS_middle"/>
</dbReference>
<dbReference type="SUPFAM" id="SSF141673">
    <property type="entry name" value="MOSC N-terminal domain-like"/>
    <property type="match status" value="1"/>
</dbReference>
<organism evidence="2 3">
    <name type="scientific">Natronomonas salsuginis</name>
    <dbReference type="NCBI Taxonomy" id="2217661"/>
    <lineage>
        <taxon>Archaea</taxon>
        <taxon>Methanobacteriati</taxon>
        <taxon>Methanobacteriota</taxon>
        <taxon>Stenosarchaea group</taxon>
        <taxon>Halobacteria</taxon>
        <taxon>Halobacteriales</taxon>
        <taxon>Natronomonadaceae</taxon>
        <taxon>Natronomonas</taxon>
    </lineage>
</organism>
<reference evidence="2 3" key="1">
    <citation type="submission" date="2019-04" db="EMBL/GenBank/DDBJ databases">
        <title>Natronomonas sp. F20-122 a newhaloarchaeon isolated from a saline saltern of Isla Bacuta, Huelva, Spain.</title>
        <authorList>
            <person name="Duran-Viseras A."/>
            <person name="Sanchez-Porro C."/>
            <person name="Ventosa A."/>
        </authorList>
    </citation>
    <scope>NUCLEOTIDE SEQUENCE [LARGE SCALE GENOMIC DNA]</scope>
    <source>
        <strain evidence="2 3">F20-122</strain>
    </source>
</reference>
<dbReference type="Proteomes" id="UP000308037">
    <property type="component" value="Unassembled WGS sequence"/>
</dbReference>
<protein>
    <submittedName>
        <fullName evidence="2">MOSC domain-containing protein</fullName>
    </submittedName>
</protein>
<dbReference type="Pfam" id="PF03473">
    <property type="entry name" value="MOSC"/>
    <property type="match status" value="1"/>
</dbReference>
<sequence length="293" mass="33031">MPASRMSPNMATISNISVYPIKGLRPEEPDAVEVAESGSLRYDRKYALFSEDDEYVNGRRNPEIQRVRSSFDLEEGAVTLWTDADDDRARFVLDDETERVEAWFSDFFDEPVRLEKANTNYTDNAGALSRKMITTTGPSIVSKATLETVASWFPDLIDGPEEMRRRARPNIVVDGVEPFWEDRLYADEDHLVTFEIGDVSMQGLRPLPRCSVPAQNPDSGELLKTFVKEFTRKRKETFPPWGDPTLLGAHDELDAGDYYLAVVTRIPTSEWGKRISVGDSVAIEGEKSLITAL</sequence>
<keyword evidence="3" id="KW-1185">Reference proteome</keyword>
<dbReference type="AlphaFoldDB" id="A0A4U5J8T8"/>
<gene>
    <name evidence="2" type="ORF">DM868_13155</name>
</gene>
<dbReference type="InterPro" id="IPR005302">
    <property type="entry name" value="MoCF_Sase_C"/>
</dbReference>
<feature type="domain" description="MOSC" evidence="1">
    <location>
        <begin position="97"/>
        <end position="284"/>
    </location>
</feature>
<evidence type="ECO:0000313" key="2">
    <source>
        <dbReference type="EMBL" id="TKR24875.1"/>
    </source>
</evidence>
<evidence type="ECO:0000313" key="3">
    <source>
        <dbReference type="Proteomes" id="UP000308037"/>
    </source>
</evidence>
<dbReference type="GO" id="GO:0030170">
    <property type="term" value="F:pyridoxal phosphate binding"/>
    <property type="evidence" value="ECO:0007669"/>
    <property type="project" value="InterPro"/>
</dbReference>
<evidence type="ECO:0000259" key="1">
    <source>
        <dbReference type="PROSITE" id="PS51340"/>
    </source>
</evidence>
<dbReference type="EMBL" id="QKNX01000006">
    <property type="protein sequence ID" value="TKR24875.1"/>
    <property type="molecule type" value="Genomic_DNA"/>
</dbReference>
<dbReference type="GO" id="GO:0030151">
    <property type="term" value="F:molybdenum ion binding"/>
    <property type="evidence" value="ECO:0007669"/>
    <property type="project" value="InterPro"/>
</dbReference>
<name>A0A4U5J8T8_9EURY</name>
<dbReference type="PROSITE" id="PS51340">
    <property type="entry name" value="MOSC"/>
    <property type="match status" value="1"/>
</dbReference>